<sequence length="75" mass="8678">MGISKAFESSINCFENGSGFDGYFPSICKHRQPFCKPSLRLLDFHTCKLSGAVEPQEERLEKTRNLKFFKSNWWG</sequence>
<reference evidence="1 2" key="1">
    <citation type="submission" date="2017-12" db="EMBL/GenBank/DDBJ databases">
        <title>Gene loss provides genomic basis for host adaptation in cereal stripe rust fungi.</title>
        <authorList>
            <person name="Xia C."/>
        </authorList>
    </citation>
    <scope>NUCLEOTIDE SEQUENCE [LARGE SCALE GENOMIC DNA]</scope>
    <source>
        <strain evidence="1 2">93TX-2</strain>
    </source>
</reference>
<gene>
    <name evidence="1" type="ORF">PSHT_12960</name>
</gene>
<organism evidence="1 2">
    <name type="scientific">Puccinia striiformis</name>
    <dbReference type="NCBI Taxonomy" id="27350"/>
    <lineage>
        <taxon>Eukaryota</taxon>
        <taxon>Fungi</taxon>
        <taxon>Dikarya</taxon>
        <taxon>Basidiomycota</taxon>
        <taxon>Pucciniomycotina</taxon>
        <taxon>Pucciniomycetes</taxon>
        <taxon>Pucciniales</taxon>
        <taxon>Pucciniaceae</taxon>
        <taxon>Puccinia</taxon>
    </lineage>
</organism>
<name>A0A2S4UTG7_9BASI</name>
<evidence type="ECO:0000313" key="2">
    <source>
        <dbReference type="Proteomes" id="UP000238274"/>
    </source>
</evidence>
<accession>A0A2S4UTG7</accession>
<proteinExistence type="predicted"/>
<keyword evidence="2" id="KW-1185">Reference proteome</keyword>
<dbReference type="VEuPathDB" id="FungiDB:PSTT_03995"/>
<dbReference type="Proteomes" id="UP000238274">
    <property type="component" value="Unassembled WGS sequence"/>
</dbReference>
<dbReference type="VEuPathDB" id="FungiDB:PSHT_12960"/>
<reference evidence="2" key="3">
    <citation type="journal article" date="2018" name="Mol. Plant Microbe Interact.">
        <title>Genome sequence resources for the wheat stripe rust pathogen (Puccinia striiformis f. sp. tritici) and the barley stripe rust pathogen (Puccinia striiformis f. sp. hordei).</title>
        <authorList>
            <person name="Xia C."/>
            <person name="Wang M."/>
            <person name="Yin C."/>
            <person name="Cornejo O.E."/>
            <person name="Hulbert S.H."/>
            <person name="Chen X."/>
        </authorList>
    </citation>
    <scope>NUCLEOTIDE SEQUENCE [LARGE SCALE GENOMIC DNA]</scope>
    <source>
        <strain evidence="2">93TX-2</strain>
    </source>
</reference>
<comment type="caution">
    <text evidence="1">The sequence shown here is derived from an EMBL/GenBank/DDBJ whole genome shotgun (WGS) entry which is preliminary data.</text>
</comment>
<dbReference type="EMBL" id="PKSM01000248">
    <property type="protein sequence ID" value="POW00584.1"/>
    <property type="molecule type" value="Genomic_DNA"/>
</dbReference>
<protein>
    <submittedName>
        <fullName evidence="1">Uncharacterized protein</fullName>
    </submittedName>
</protein>
<evidence type="ECO:0000313" key="1">
    <source>
        <dbReference type="EMBL" id="POW00584.1"/>
    </source>
</evidence>
<reference evidence="2" key="2">
    <citation type="journal article" date="2018" name="BMC Genomics">
        <title>Genomic insights into host adaptation between the wheat stripe rust pathogen (Puccinia striiformis f. sp. tritici) and the barley stripe rust pathogen (Puccinia striiformis f. sp. hordei).</title>
        <authorList>
            <person name="Xia C."/>
            <person name="Wang M."/>
            <person name="Yin C."/>
            <person name="Cornejo O.E."/>
            <person name="Hulbert S.H."/>
            <person name="Chen X."/>
        </authorList>
    </citation>
    <scope>NUCLEOTIDE SEQUENCE [LARGE SCALE GENOMIC DNA]</scope>
    <source>
        <strain evidence="2">93TX-2</strain>
    </source>
</reference>